<keyword evidence="5 12" id="KW-0679">Respiratory chain</keyword>
<comment type="subunit">
    <text evidence="11">Component of the ubiquinol-cytochrome c oxidoreductase (cytochrome b-c1 complex, complex III, CIII), a multisubunit enzyme composed of 11 subunits. The complex is composed of 3 respiratory subunits cytochrome b, cytochrome c1 and Rieske protein UQCRFS1, 2 core protein subunits UQCRC1/QCR1 and UQCRC2/QCR2, and 6 low-molecular weight protein subunits UQCRH/QCR6, UQCRB/QCR7, UQCRQ/QCR8, UQCR10/QCR9, UQCR11/QCR10 and subunit 9, the cleavage product of Rieske protein UQCRFS1. The complex exists as an obligatory dimer and forms supercomplexes (SCs) in the inner mitochondrial membrane with NADH-ubiquinone oxidoreductase (complex I, CI) and cytochrome c oxidase (complex IV, CIV), resulting in different assemblies (supercomplex SCI(1)III(2)IV(1) and megacomplex MCI(2)III(2)IV(2)).</text>
</comment>
<dbReference type="RefSeq" id="XP_026285305.1">
    <property type="nucleotide sequence ID" value="XM_026429520.2"/>
</dbReference>
<name>A0A6J1T147_FRAOC</name>
<dbReference type="PIRSF" id="PIRSF000022">
    <property type="entry name" value="Bc1_14K"/>
    <property type="match status" value="1"/>
</dbReference>
<dbReference type="OrthoDB" id="425749at2759"/>
<evidence type="ECO:0000256" key="9">
    <source>
        <dbReference type="ARBA" id="ARBA00023136"/>
    </source>
</evidence>
<evidence type="ECO:0000256" key="8">
    <source>
        <dbReference type="ARBA" id="ARBA00023128"/>
    </source>
</evidence>
<keyword evidence="13" id="KW-1185">Reference proteome</keyword>
<dbReference type="PANTHER" id="PTHR12022:SF0">
    <property type="entry name" value="CYTOCHROME B-C1 COMPLEX SUBUNIT 7"/>
    <property type="match status" value="1"/>
</dbReference>
<evidence type="ECO:0000313" key="14">
    <source>
        <dbReference type="RefSeq" id="XP_026285305.1"/>
    </source>
</evidence>
<keyword evidence="9 12" id="KW-0472">Membrane</keyword>
<dbReference type="InterPro" id="IPR003197">
    <property type="entry name" value="QCR7"/>
</dbReference>
<comment type="function">
    <text evidence="12">Component of the ubiquinol-cytochrome c oxidoreductase, a multisubunit transmembrane complex that is part of the mitochondrial electron transport chain which drives oxidative phosphorylation.</text>
</comment>
<dbReference type="KEGG" id="foc:113211211"/>
<comment type="similarity">
    <text evidence="2 12">Belongs to the UQCRB/QCR7 family.</text>
</comment>
<dbReference type="GO" id="GO:0006122">
    <property type="term" value="P:mitochondrial electron transport, ubiquinol to cytochrome c"/>
    <property type="evidence" value="ECO:0007669"/>
    <property type="project" value="InterPro"/>
</dbReference>
<protein>
    <recommendedName>
        <fullName evidence="3 12">Cytochrome b-c1 complex subunit 7</fullName>
    </recommendedName>
</protein>
<evidence type="ECO:0000256" key="4">
    <source>
        <dbReference type="ARBA" id="ARBA00022448"/>
    </source>
</evidence>
<dbReference type="Proteomes" id="UP000504606">
    <property type="component" value="Unplaced"/>
</dbReference>
<dbReference type="InterPro" id="IPR036544">
    <property type="entry name" value="QCR7_sf"/>
</dbReference>
<evidence type="ECO:0000256" key="5">
    <source>
        <dbReference type="ARBA" id="ARBA00022660"/>
    </source>
</evidence>
<dbReference type="Pfam" id="PF02271">
    <property type="entry name" value="UCR_14kD"/>
    <property type="match status" value="1"/>
</dbReference>
<dbReference type="PANTHER" id="PTHR12022">
    <property type="entry name" value="UBIQUINOL-CYTOCHROME C REDUCTASE COMPLEX 14 KD PROTEIN"/>
    <property type="match status" value="1"/>
</dbReference>
<keyword evidence="8 12" id="KW-0496">Mitochondrion</keyword>
<keyword evidence="4 12" id="KW-0813">Transport</keyword>
<dbReference type="GO" id="GO:0045275">
    <property type="term" value="C:respiratory chain complex III"/>
    <property type="evidence" value="ECO:0007669"/>
    <property type="project" value="InterPro"/>
</dbReference>
<organism evidence="13 14">
    <name type="scientific">Frankliniella occidentalis</name>
    <name type="common">Western flower thrips</name>
    <name type="synonym">Euthrips occidentalis</name>
    <dbReference type="NCBI Taxonomy" id="133901"/>
    <lineage>
        <taxon>Eukaryota</taxon>
        <taxon>Metazoa</taxon>
        <taxon>Ecdysozoa</taxon>
        <taxon>Arthropoda</taxon>
        <taxon>Hexapoda</taxon>
        <taxon>Insecta</taxon>
        <taxon>Pterygota</taxon>
        <taxon>Neoptera</taxon>
        <taxon>Paraneoptera</taxon>
        <taxon>Thysanoptera</taxon>
        <taxon>Terebrantia</taxon>
        <taxon>Thripoidea</taxon>
        <taxon>Thripidae</taxon>
        <taxon>Frankliniella</taxon>
    </lineage>
</organism>
<dbReference type="GO" id="GO:0005743">
    <property type="term" value="C:mitochondrial inner membrane"/>
    <property type="evidence" value="ECO:0007669"/>
    <property type="project" value="UniProtKB-SubCell"/>
</dbReference>
<keyword evidence="7 12" id="KW-0249">Electron transport</keyword>
<comment type="subunit">
    <text evidence="10">Component of the ubiquinol-cytochrome c oxidoreductase (cytochrome b-c1 complex, complex III, CIII), a multisubunit enzyme composed of 3 respiratory subunits cytochrome b, cytochrome c1 and Rieske protein, 2 core protein subunits, and additional low-molecular weight protein subunits. The complex exists as an obligatory dimer and forms supercomplexes (SCs) in the inner mitochondrial membrane with cytochrome c oxidase (complex IV, CIV).</text>
</comment>
<dbReference type="SUPFAM" id="SSF81524">
    <property type="entry name" value="14 kDa protein of cytochrome bc1 complex (Ubiquinol-cytochrome c reductase)"/>
    <property type="match status" value="1"/>
</dbReference>
<dbReference type="GeneID" id="113211211"/>
<evidence type="ECO:0000313" key="13">
    <source>
        <dbReference type="Proteomes" id="UP000504606"/>
    </source>
</evidence>
<evidence type="ECO:0000256" key="7">
    <source>
        <dbReference type="ARBA" id="ARBA00022982"/>
    </source>
</evidence>
<keyword evidence="6 12" id="KW-0999">Mitochondrion inner membrane</keyword>
<proteinExistence type="inferred from homology"/>
<accession>A0A6J1T147</accession>
<evidence type="ECO:0000256" key="11">
    <source>
        <dbReference type="ARBA" id="ARBA00046393"/>
    </source>
</evidence>
<reference evidence="14" key="1">
    <citation type="submission" date="2025-08" db="UniProtKB">
        <authorList>
            <consortium name="RefSeq"/>
        </authorList>
    </citation>
    <scope>IDENTIFICATION</scope>
    <source>
        <tissue evidence="14">Whole organism</tissue>
    </source>
</reference>
<evidence type="ECO:0000256" key="3">
    <source>
        <dbReference type="ARBA" id="ARBA00016323"/>
    </source>
</evidence>
<evidence type="ECO:0000256" key="6">
    <source>
        <dbReference type="ARBA" id="ARBA00022792"/>
    </source>
</evidence>
<evidence type="ECO:0000256" key="2">
    <source>
        <dbReference type="ARBA" id="ARBA00008554"/>
    </source>
</evidence>
<comment type="subcellular location">
    <subcellularLocation>
        <location evidence="1">Mitochondrion inner membrane</location>
        <topology evidence="1">Peripheral membrane protein</topology>
        <orientation evidence="1">Matrix side</orientation>
    </subcellularLocation>
</comment>
<dbReference type="FunFam" id="1.10.1090.10:FF:000001">
    <property type="entry name" value="Cytochrome b-c1 complex subunit 7"/>
    <property type="match status" value="1"/>
</dbReference>
<dbReference type="AlphaFoldDB" id="A0A6J1T147"/>
<dbReference type="Gene3D" id="1.10.1090.10">
    <property type="entry name" value="Cytochrome b-c1 complex subunit 7"/>
    <property type="match status" value="1"/>
</dbReference>
<evidence type="ECO:0000256" key="10">
    <source>
        <dbReference type="ARBA" id="ARBA00038521"/>
    </source>
</evidence>
<evidence type="ECO:0000256" key="1">
    <source>
        <dbReference type="ARBA" id="ARBA00004443"/>
    </source>
</evidence>
<gene>
    <name evidence="14" type="primary">LOC113211211</name>
</gene>
<evidence type="ECO:0000256" key="12">
    <source>
        <dbReference type="PIRNR" id="PIRNR000022"/>
    </source>
</evidence>
<sequence length="123" mass="14220">MRIVRALFSAAKAAKPAEPSSWDRFLYKANGFNKLGLVSDDLLSELDDAVVEALKRLPEETINQRIFRQNRAALLSLNKTILPEDQWTKIEDDKPYLMPHVLEVWKEAEEKKTWEDKNPIQAL</sequence>